<reference evidence="1 2" key="1">
    <citation type="journal article" date="2019" name="Sci. Rep.">
        <title>Orb-weaving spider Araneus ventricosus genome elucidates the spidroin gene catalogue.</title>
        <authorList>
            <person name="Kono N."/>
            <person name="Nakamura H."/>
            <person name="Ohtoshi R."/>
            <person name="Moran D.A.P."/>
            <person name="Shinohara A."/>
            <person name="Yoshida Y."/>
            <person name="Fujiwara M."/>
            <person name="Mori M."/>
            <person name="Tomita M."/>
            <person name="Arakawa K."/>
        </authorList>
    </citation>
    <scope>NUCLEOTIDE SEQUENCE [LARGE SCALE GENOMIC DNA]</scope>
</reference>
<organism evidence="1 2">
    <name type="scientific">Araneus ventricosus</name>
    <name type="common">Orbweaver spider</name>
    <name type="synonym">Epeira ventricosa</name>
    <dbReference type="NCBI Taxonomy" id="182803"/>
    <lineage>
        <taxon>Eukaryota</taxon>
        <taxon>Metazoa</taxon>
        <taxon>Ecdysozoa</taxon>
        <taxon>Arthropoda</taxon>
        <taxon>Chelicerata</taxon>
        <taxon>Arachnida</taxon>
        <taxon>Araneae</taxon>
        <taxon>Araneomorphae</taxon>
        <taxon>Entelegynae</taxon>
        <taxon>Araneoidea</taxon>
        <taxon>Araneidae</taxon>
        <taxon>Araneus</taxon>
    </lineage>
</organism>
<protein>
    <submittedName>
        <fullName evidence="1">Uncharacterized protein</fullName>
    </submittedName>
</protein>
<keyword evidence="2" id="KW-1185">Reference proteome</keyword>
<dbReference type="EMBL" id="BGPR01012026">
    <property type="protein sequence ID" value="GBN54150.1"/>
    <property type="molecule type" value="Genomic_DNA"/>
</dbReference>
<gene>
    <name evidence="1" type="ORF">AVEN_222656_1</name>
</gene>
<sequence>MFALCFCNEIVMTNLLQVRRVVTSKLELTCRKLVSHLHFCRVNLAASLQICSARLLQVCCKLKLLFGIQFECLVLCIVNRWRQQKFLQKEFLELARVTINSNQSQKLLLDVTVAVFGAITVWDSYRDYSFFKYNYRDSINQREKRILAPLSSDEASNYKSDVIIRERISQQEGLFTVRRLKPRWVWEVRTVI</sequence>
<dbReference type="AlphaFoldDB" id="A0A4Y2PUA1"/>
<proteinExistence type="predicted"/>
<evidence type="ECO:0000313" key="2">
    <source>
        <dbReference type="Proteomes" id="UP000499080"/>
    </source>
</evidence>
<comment type="caution">
    <text evidence="1">The sequence shown here is derived from an EMBL/GenBank/DDBJ whole genome shotgun (WGS) entry which is preliminary data.</text>
</comment>
<accession>A0A4Y2PUA1</accession>
<name>A0A4Y2PUA1_ARAVE</name>
<dbReference type="Proteomes" id="UP000499080">
    <property type="component" value="Unassembled WGS sequence"/>
</dbReference>
<evidence type="ECO:0000313" key="1">
    <source>
        <dbReference type="EMBL" id="GBN54150.1"/>
    </source>
</evidence>